<accession>G7V5W8</accession>
<dbReference type="KEGG" id="tli:Tlie_0127"/>
<evidence type="ECO:0000313" key="2">
    <source>
        <dbReference type="Proteomes" id="UP000005868"/>
    </source>
</evidence>
<dbReference type="AlphaFoldDB" id="G7V5W8"/>
<gene>
    <name evidence="1" type="ordered locus">Tlie_0127</name>
</gene>
<dbReference type="Proteomes" id="UP000005868">
    <property type="component" value="Chromosome"/>
</dbReference>
<organism evidence="1 2">
    <name type="scientific">Thermovirga lienii (strain ATCC BAA-1197 / DSM 17291 / Cas60314)</name>
    <dbReference type="NCBI Taxonomy" id="580340"/>
    <lineage>
        <taxon>Bacteria</taxon>
        <taxon>Thermotogati</taxon>
        <taxon>Synergistota</taxon>
        <taxon>Synergistia</taxon>
        <taxon>Synergistales</taxon>
        <taxon>Thermovirgaceae</taxon>
        <taxon>Thermovirga</taxon>
    </lineage>
</organism>
<reference evidence="2" key="1">
    <citation type="submission" date="2011-10" db="EMBL/GenBank/DDBJ databases">
        <title>The complete genome of chromosome of Thermovirga lienii DSM 17291.</title>
        <authorList>
            <consortium name="US DOE Joint Genome Institute (JGI-PGF)"/>
            <person name="Lucas S."/>
            <person name="Copeland A."/>
            <person name="Lapidus A."/>
            <person name="Glavina del Rio T."/>
            <person name="Dalin E."/>
            <person name="Tice H."/>
            <person name="Bruce D."/>
            <person name="Goodwin L."/>
            <person name="Pitluck S."/>
            <person name="Peters L."/>
            <person name="Mikhailova N."/>
            <person name="Saunders E."/>
            <person name="Kyrpides N."/>
            <person name="Mavromatis K."/>
            <person name="Ivanova N."/>
            <person name="Last F.I."/>
            <person name="Brettin T."/>
            <person name="Detter J.C."/>
            <person name="Han C."/>
            <person name="Larimer F."/>
            <person name="Land M."/>
            <person name="Hauser L."/>
            <person name="Markowitz V."/>
            <person name="Cheng J.-F."/>
            <person name="Hugenholtz P."/>
            <person name="Woyke T."/>
            <person name="Wu D."/>
            <person name="Spring S."/>
            <person name="Schroeder M."/>
            <person name="Brambilla E.-M."/>
            <person name="Klenk H.-P."/>
            <person name="Eisen J.A."/>
        </authorList>
    </citation>
    <scope>NUCLEOTIDE SEQUENCE [LARGE SCALE GENOMIC DNA]</scope>
    <source>
        <strain evidence="2">ATCC BAA-1197 / DSM 17291 / Cas60314</strain>
    </source>
</reference>
<name>G7V5W8_THELD</name>
<dbReference type="EMBL" id="CP003096">
    <property type="protein sequence ID" value="AER65873.1"/>
    <property type="molecule type" value="Genomic_DNA"/>
</dbReference>
<reference evidence="1 2" key="2">
    <citation type="journal article" date="2012" name="Stand. Genomic Sci.">
        <title>Genome sequence of the moderately thermophilic, amino-acid-degrading and sulfur-reducing bacterium Thermovirga lienii type strain (Cas60314(T)).</title>
        <authorList>
            <person name="Goker M."/>
            <person name="Saunders E."/>
            <person name="Lapidus A."/>
            <person name="Nolan M."/>
            <person name="Lucas S."/>
            <person name="Hammon N."/>
            <person name="Deshpande S."/>
            <person name="Cheng J.F."/>
            <person name="Han C."/>
            <person name="Tapia R."/>
            <person name="Goodwin L.A."/>
            <person name="Pitluck S."/>
            <person name="Liolios K."/>
            <person name="Mavromatis K."/>
            <person name="Pagani I."/>
            <person name="Ivanova N."/>
            <person name="Mikhailova N."/>
            <person name="Pati A."/>
            <person name="Chen A."/>
            <person name="Palaniappan K."/>
            <person name="Land M."/>
            <person name="Chang Y.J."/>
            <person name="Jeffries C.D."/>
            <person name="Brambilla E.M."/>
            <person name="Rohde M."/>
            <person name="Spring S."/>
            <person name="Detter J.C."/>
            <person name="Woyke T."/>
            <person name="Bristow J."/>
            <person name="Eisen J.A."/>
            <person name="Markowitz V."/>
            <person name="Hugenholtz P."/>
            <person name="Kyrpides N.C."/>
            <person name="Klenk H.P."/>
        </authorList>
    </citation>
    <scope>NUCLEOTIDE SEQUENCE [LARGE SCALE GENOMIC DNA]</scope>
    <source>
        <strain evidence="2">ATCC BAA-1197 / DSM 17291 / Cas60314</strain>
    </source>
</reference>
<sequence>MQKDYFFAIGKTIRVPIICSRNPYYLRRVEEVSSLVIKAVSLWESIFPPEIKPPHHHSLGHLIRLVAESLPHEKLKYLGNNPSLNRAALLLDEAKLSGCSKNLEEIFIRLHEGLNQLYTEYGEEPFDEGNDLWSLQLVCSSIPDGEQPGSVNIDLISKSLEEMRALI</sequence>
<evidence type="ECO:0000313" key="1">
    <source>
        <dbReference type="EMBL" id="AER65873.1"/>
    </source>
</evidence>
<dbReference type="HOGENOM" id="CLU_1593772_0_0_0"/>
<proteinExistence type="predicted"/>
<keyword evidence="2" id="KW-1185">Reference proteome</keyword>
<protein>
    <submittedName>
        <fullName evidence="1">Uncharacterized protein</fullName>
    </submittedName>
</protein>